<sequence>MAELRPGLTEGEFVARADAQRAAGYRLVAAVDDDRGPALAVAGFRLAENLAWGRHLYVDDLSTRAVARGQGRGRSLLDWLVAEARRLGAGQIHLDSGVGPERLAAHRLYLNAGFRISSHHFAREVPARR</sequence>
<dbReference type="Proteomes" id="UP000280726">
    <property type="component" value="Unassembled WGS sequence"/>
</dbReference>
<evidence type="ECO:0000313" key="2">
    <source>
        <dbReference type="EMBL" id="RPF27756.1"/>
    </source>
</evidence>
<dbReference type="RefSeq" id="WP_123917523.1">
    <property type="nucleotide sequence ID" value="NZ_RKRA01000001.1"/>
</dbReference>
<keyword evidence="3" id="KW-1185">Reference proteome</keyword>
<dbReference type="GO" id="GO:0016747">
    <property type="term" value="F:acyltransferase activity, transferring groups other than amino-acyl groups"/>
    <property type="evidence" value="ECO:0007669"/>
    <property type="project" value="InterPro"/>
</dbReference>
<gene>
    <name evidence="2" type="ORF">EDD32_2252</name>
</gene>
<organism evidence="2 3">
    <name type="scientific">Georgenia muralis</name>
    <dbReference type="NCBI Taxonomy" id="154117"/>
    <lineage>
        <taxon>Bacteria</taxon>
        <taxon>Bacillati</taxon>
        <taxon>Actinomycetota</taxon>
        <taxon>Actinomycetes</taxon>
        <taxon>Micrococcales</taxon>
        <taxon>Bogoriellaceae</taxon>
        <taxon>Georgenia</taxon>
    </lineage>
</organism>
<evidence type="ECO:0000313" key="3">
    <source>
        <dbReference type="Proteomes" id="UP000280726"/>
    </source>
</evidence>
<name>A0A3N4Z7D1_9MICO</name>
<comment type="caution">
    <text evidence="2">The sequence shown here is derived from an EMBL/GenBank/DDBJ whole genome shotgun (WGS) entry which is preliminary data.</text>
</comment>
<evidence type="ECO:0000259" key="1">
    <source>
        <dbReference type="PROSITE" id="PS51186"/>
    </source>
</evidence>
<feature type="domain" description="N-acetyltransferase" evidence="1">
    <location>
        <begin position="1"/>
        <end position="129"/>
    </location>
</feature>
<protein>
    <submittedName>
        <fullName evidence="2">Acetyltransferase (GNAT) family protein</fullName>
    </submittedName>
</protein>
<proteinExistence type="predicted"/>
<dbReference type="AlphaFoldDB" id="A0A3N4Z7D1"/>
<accession>A0A3N4Z7D1</accession>
<keyword evidence="2" id="KW-0808">Transferase</keyword>
<dbReference type="InterPro" id="IPR016181">
    <property type="entry name" value="Acyl_CoA_acyltransferase"/>
</dbReference>
<dbReference type="Pfam" id="PF00583">
    <property type="entry name" value="Acetyltransf_1"/>
    <property type="match status" value="1"/>
</dbReference>
<dbReference type="InterPro" id="IPR000182">
    <property type="entry name" value="GNAT_dom"/>
</dbReference>
<dbReference type="OrthoDB" id="70840at2"/>
<dbReference type="PROSITE" id="PS51186">
    <property type="entry name" value="GNAT"/>
    <property type="match status" value="1"/>
</dbReference>
<dbReference type="SUPFAM" id="SSF55729">
    <property type="entry name" value="Acyl-CoA N-acyltransferases (Nat)"/>
    <property type="match status" value="1"/>
</dbReference>
<dbReference type="Gene3D" id="3.40.630.30">
    <property type="match status" value="1"/>
</dbReference>
<dbReference type="EMBL" id="RKRA01000001">
    <property type="protein sequence ID" value="RPF27756.1"/>
    <property type="molecule type" value="Genomic_DNA"/>
</dbReference>
<reference evidence="2 3" key="1">
    <citation type="submission" date="2018-11" db="EMBL/GenBank/DDBJ databases">
        <title>Sequencing the genomes of 1000 actinobacteria strains.</title>
        <authorList>
            <person name="Klenk H.-P."/>
        </authorList>
    </citation>
    <scope>NUCLEOTIDE SEQUENCE [LARGE SCALE GENOMIC DNA]</scope>
    <source>
        <strain evidence="2 3">DSM 14418</strain>
    </source>
</reference>
<dbReference type="CDD" id="cd04301">
    <property type="entry name" value="NAT_SF"/>
    <property type="match status" value="1"/>
</dbReference>